<name>A0A3D8T1J0_9HELO</name>
<keyword evidence="4" id="KW-0472">Membrane</keyword>
<evidence type="ECO:0000256" key="4">
    <source>
        <dbReference type="SAM" id="Phobius"/>
    </source>
</evidence>
<dbReference type="Pfam" id="PF10250">
    <property type="entry name" value="O-FucT"/>
    <property type="match status" value="1"/>
</dbReference>
<reference evidence="5 6" key="1">
    <citation type="journal article" date="2018" name="IMA Fungus">
        <title>IMA Genome-F 9: Draft genome sequence of Annulohypoxylon stygium, Aspergillus mulundensis, Berkeleyomyces basicola (syn. Thielaviopsis basicola), Ceratocystis smalleyi, two Cercospora beticola strains, Coleophoma cylindrospora, Fusarium fracticaudum, Phialophora cf. hyalina, and Morchella septimelata.</title>
        <authorList>
            <person name="Wingfield B.D."/>
            <person name="Bills G.F."/>
            <person name="Dong Y."/>
            <person name="Huang W."/>
            <person name="Nel W.J."/>
            <person name="Swalarsk-Parry B.S."/>
            <person name="Vaghefi N."/>
            <person name="Wilken P.M."/>
            <person name="An Z."/>
            <person name="de Beer Z.W."/>
            <person name="De Vos L."/>
            <person name="Chen L."/>
            <person name="Duong T.A."/>
            <person name="Gao Y."/>
            <person name="Hammerbacher A."/>
            <person name="Kikkert J.R."/>
            <person name="Li Y."/>
            <person name="Li H."/>
            <person name="Li K."/>
            <person name="Li Q."/>
            <person name="Liu X."/>
            <person name="Ma X."/>
            <person name="Naidoo K."/>
            <person name="Pethybridge S.J."/>
            <person name="Sun J."/>
            <person name="Steenkamp E.T."/>
            <person name="van der Nest M.A."/>
            <person name="van Wyk S."/>
            <person name="Wingfield M.J."/>
            <person name="Xiong C."/>
            <person name="Yue Q."/>
            <person name="Zhang X."/>
        </authorList>
    </citation>
    <scope>NUCLEOTIDE SEQUENCE [LARGE SCALE GENOMIC DNA]</scope>
    <source>
        <strain evidence="5 6">BP5796</strain>
    </source>
</reference>
<keyword evidence="3" id="KW-0119">Carbohydrate metabolism</keyword>
<dbReference type="EMBL" id="PDLN01000002">
    <property type="protein sequence ID" value="RDW92369.1"/>
    <property type="molecule type" value="Genomic_DNA"/>
</dbReference>
<evidence type="ECO:0000256" key="3">
    <source>
        <dbReference type="ARBA" id="ARBA00023277"/>
    </source>
</evidence>
<dbReference type="CDD" id="cd11296">
    <property type="entry name" value="O-FucT_like"/>
    <property type="match status" value="1"/>
</dbReference>
<dbReference type="GO" id="GO:0006004">
    <property type="term" value="P:fucose metabolic process"/>
    <property type="evidence" value="ECO:0007669"/>
    <property type="project" value="UniProtKB-KW"/>
</dbReference>
<keyword evidence="1" id="KW-0808">Transferase</keyword>
<comment type="caution">
    <text evidence="5">The sequence shown here is derived from an EMBL/GenBank/DDBJ whole genome shotgun (WGS) entry which is preliminary data.</text>
</comment>
<accession>A0A3D8T1J0</accession>
<evidence type="ECO:0000256" key="1">
    <source>
        <dbReference type="ARBA" id="ARBA00022679"/>
    </source>
</evidence>
<dbReference type="Proteomes" id="UP000256328">
    <property type="component" value="Unassembled WGS sequence"/>
</dbReference>
<keyword evidence="6" id="KW-1185">Reference proteome</keyword>
<dbReference type="Gene3D" id="3.40.50.11350">
    <property type="match status" value="1"/>
</dbReference>
<keyword evidence="4" id="KW-1133">Transmembrane helix</keyword>
<gene>
    <name evidence="5" type="ORF">BP5796_01763</name>
</gene>
<evidence type="ECO:0000313" key="6">
    <source>
        <dbReference type="Proteomes" id="UP000256328"/>
    </source>
</evidence>
<organism evidence="5 6">
    <name type="scientific">Coleophoma crateriformis</name>
    <dbReference type="NCBI Taxonomy" id="565419"/>
    <lineage>
        <taxon>Eukaryota</taxon>
        <taxon>Fungi</taxon>
        <taxon>Dikarya</taxon>
        <taxon>Ascomycota</taxon>
        <taxon>Pezizomycotina</taxon>
        <taxon>Leotiomycetes</taxon>
        <taxon>Helotiales</taxon>
        <taxon>Dermateaceae</taxon>
        <taxon>Coleophoma</taxon>
    </lineage>
</organism>
<evidence type="ECO:0000313" key="5">
    <source>
        <dbReference type="EMBL" id="RDW92369.1"/>
    </source>
</evidence>
<keyword evidence="4" id="KW-0812">Transmembrane</keyword>
<protein>
    <submittedName>
        <fullName evidence="5">Uncharacterized protein</fullName>
    </submittedName>
</protein>
<feature type="transmembrane region" description="Helical" evidence="4">
    <location>
        <begin position="12"/>
        <end position="28"/>
    </location>
</feature>
<dbReference type="GO" id="GO:0016740">
    <property type="term" value="F:transferase activity"/>
    <property type="evidence" value="ECO:0007669"/>
    <property type="project" value="UniProtKB-KW"/>
</dbReference>
<evidence type="ECO:0000256" key="2">
    <source>
        <dbReference type="ARBA" id="ARBA00023253"/>
    </source>
</evidence>
<sequence length="456" mass="51954">MGITPRNLPFKLAIALVSFVSIVYFFFFRSDNTYQQRLESIYTSAGNTYGSAVKGKQATFVKNFFESEIDGPINLEPIKFVCDGKRWNTSIIVQCELPHGGIASVRNTFLNCVRYTIEIGGAFMLPQVVNRDVTPKHMVPEIAQDMSYFFDKEHFIDSMTKACPQMRIYRSMDELWNVPTTQKAYEIQPEALTKDFAPPGVLKKPEAWRDLFKSWLQVAVKFTPTDDKPIIVKLKQPFLQFPLRYDRGEFVMSFGRILRFREDARFIAANVLYALGEHFNIDLDPTKSIRPQKFYGAHLRNEDDAATPVKEQINSVVKVATEMSLKNLYFSAMASENTTAFVTKAASQNISLACKESLLMEPGYEPIKLELAKLTWDQQAMVDYEVFLRSSFFSGVKESVFAWNIAMRRHIANGEGTWMTGEAMKPKGGPLSFLDKLSIILGTESDWGRVLESLWP</sequence>
<dbReference type="AlphaFoldDB" id="A0A3D8T1J0"/>
<dbReference type="OrthoDB" id="20368at2759"/>
<dbReference type="InterPro" id="IPR019378">
    <property type="entry name" value="GDP-Fuc_O-FucTrfase"/>
</dbReference>
<keyword evidence="2" id="KW-0294">Fucose metabolism</keyword>
<proteinExistence type="predicted"/>